<name>A0ABW3K7H4_9BACT</name>
<dbReference type="InterPro" id="IPR028939">
    <property type="entry name" value="P5C_Rdtase_cat_N"/>
</dbReference>
<dbReference type="InterPro" id="IPR036291">
    <property type="entry name" value="NAD(P)-bd_dom_sf"/>
</dbReference>
<dbReference type="InterPro" id="IPR018931">
    <property type="entry name" value="DUF2520"/>
</dbReference>
<organism evidence="3 4">
    <name type="scientific">Ohtaekwangia kribbensis</name>
    <dbReference type="NCBI Taxonomy" id="688913"/>
    <lineage>
        <taxon>Bacteria</taxon>
        <taxon>Pseudomonadati</taxon>
        <taxon>Bacteroidota</taxon>
        <taxon>Cytophagia</taxon>
        <taxon>Cytophagales</taxon>
        <taxon>Fulvivirgaceae</taxon>
        <taxon>Ohtaekwangia</taxon>
    </lineage>
</organism>
<dbReference type="SUPFAM" id="SSF48179">
    <property type="entry name" value="6-phosphogluconate dehydrogenase C-terminal domain-like"/>
    <property type="match status" value="1"/>
</dbReference>
<dbReference type="PANTHER" id="PTHR40459:SF1">
    <property type="entry name" value="CONSERVED HYPOTHETICAL ALANINE AND LEUCINE RICH PROTEIN"/>
    <property type="match status" value="1"/>
</dbReference>
<dbReference type="Gene3D" id="1.10.1040.20">
    <property type="entry name" value="ProC-like, C-terminal domain"/>
    <property type="match status" value="1"/>
</dbReference>
<dbReference type="Proteomes" id="UP001597112">
    <property type="component" value="Unassembled WGS sequence"/>
</dbReference>
<evidence type="ECO:0000313" key="3">
    <source>
        <dbReference type="EMBL" id="MFD1002197.1"/>
    </source>
</evidence>
<dbReference type="Gene3D" id="3.40.50.720">
    <property type="entry name" value="NAD(P)-binding Rossmann-like Domain"/>
    <property type="match status" value="1"/>
</dbReference>
<dbReference type="InterPro" id="IPR008927">
    <property type="entry name" value="6-PGluconate_DH-like_C_sf"/>
</dbReference>
<evidence type="ECO:0000259" key="2">
    <source>
        <dbReference type="Pfam" id="PF10728"/>
    </source>
</evidence>
<keyword evidence="4" id="KW-1185">Reference proteome</keyword>
<protein>
    <submittedName>
        <fullName evidence="3">Rossmann-like and DUF2520 domain-containing protein</fullName>
    </submittedName>
</protein>
<evidence type="ECO:0000259" key="1">
    <source>
        <dbReference type="Pfam" id="PF03807"/>
    </source>
</evidence>
<dbReference type="Pfam" id="PF03807">
    <property type="entry name" value="F420_oxidored"/>
    <property type="match status" value="1"/>
</dbReference>
<dbReference type="Pfam" id="PF10728">
    <property type="entry name" value="DUF2520"/>
    <property type="match status" value="1"/>
</dbReference>
<dbReference type="PANTHER" id="PTHR40459">
    <property type="entry name" value="CONSERVED HYPOTHETICAL ALANINE AND LEUCINE RICH PROTEIN"/>
    <property type="match status" value="1"/>
</dbReference>
<dbReference type="InterPro" id="IPR037108">
    <property type="entry name" value="TM1727-like_C_sf"/>
</dbReference>
<evidence type="ECO:0000313" key="4">
    <source>
        <dbReference type="Proteomes" id="UP001597112"/>
    </source>
</evidence>
<feature type="domain" description="DUF2520" evidence="2">
    <location>
        <begin position="128"/>
        <end position="253"/>
    </location>
</feature>
<feature type="domain" description="Pyrroline-5-carboxylate reductase catalytic N-terminal" evidence="1">
    <location>
        <begin position="4"/>
        <end position="89"/>
    </location>
</feature>
<dbReference type="RefSeq" id="WP_377583070.1">
    <property type="nucleotide sequence ID" value="NZ_JBHTKA010000008.1"/>
</dbReference>
<gene>
    <name evidence="3" type="ORF">ACFQ21_22930</name>
</gene>
<comment type="caution">
    <text evidence="3">The sequence shown here is derived from an EMBL/GenBank/DDBJ whole genome shotgun (WGS) entry which is preliminary data.</text>
</comment>
<reference evidence="4" key="1">
    <citation type="journal article" date="2019" name="Int. J. Syst. Evol. Microbiol.">
        <title>The Global Catalogue of Microorganisms (GCM) 10K type strain sequencing project: providing services to taxonomists for standard genome sequencing and annotation.</title>
        <authorList>
            <consortium name="The Broad Institute Genomics Platform"/>
            <consortium name="The Broad Institute Genome Sequencing Center for Infectious Disease"/>
            <person name="Wu L."/>
            <person name="Ma J."/>
        </authorList>
    </citation>
    <scope>NUCLEOTIDE SEQUENCE [LARGE SCALE GENOMIC DNA]</scope>
    <source>
        <strain evidence="4">CCUG 58938</strain>
    </source>
</reference>
<dbReference type="EMBL" id="JBHTKA010000008">
    <property type="protein sequence ID" value="MFD1002197.1"/>
    <property type="molecule type" value="Genomic_DNA"/>
</dbReference>
<sequence length="258" mass="28657">MKLVSFIGSGNVAWHLAPALDNTDFAVREVYSRNPAHAAALVDKLYEADVKTSLDFSDSPSNIFIIAVPDDAIQSIVQEIILPDEAILVHTSGSQPLSALGYAAIPGIGVFYPLQTFSKSKKVDFADVPIFVESENPGTEKVLLAMAKAISKNVHQVTSQERKAMHIAAVFASNFTNHMLLIAQQIMKENNLNFDWLKPLIAEMINKSISIGPEQAQTGPARRGDFEILDRHMEFLQNDEQRAEIYKVISQHIIDRYH</sequence>
<proteinExistence type="predicted"/>
<dbReference type="SUPFAM" id="SSF51735">
    <property type="entry name" value="NAD(P)-binding Rossmann-fold domains"/>
    <property type="match status" value="1"/>
</dbReference>
<accession>A0ABW3K7H4</accession>